<dbReference type="Proteomes" id="UP000251002">
    <property type="component" value="Unassembled WGS sequence"/>
</dbReference>
<proteinExistence type="predicted"/>
<comment type="caution">
    <text evidence="1">The sequence shown here is derived from an EMBL/GenBank/DDBJ whole genome shotgun (WGS) entry which is preliminary data.</text>
</comment>
<sequence>MIYLREEIEKFFCEKNFEYLEEKKITDTHGKHDYNTSLLVAHVNEILNDQKNSYSIQRVYYPVGNNEAMRYPLFSYFQVMSNFYYKNVKDISKPLLIAIEFLEKVIEVNRNSLKVLIYKETYNLYKETISTYFKENQIIIQDQKSSYEFNHSGKNVTGEYIKFLYSDSNNKFFPIYDFVLMSYENSLTIEAGGILDRFLFIKEKKYNIYQTKMYSDYLVFAKNDLGKEFFEPNKDYIGYYAIQMLRSITIAMLDGVKPSNKNPQAKNLRYWIKYLMIRLTMYNISPFWIIKSLNHVFENLKLCGYSYTEKNYKRVTMIWESEISNLFKDYYKEMMNIYKEDWDELSTVYLDVLNLLSKKNQKEAIMHQQRLSHGYPFEDELQEFKNLTPLLIK</sequence>
<name>A0A365KK08_9BACL</name>
<dbReference type="EMBL" id="QLZR01000010">
    <property type="protein sequence ID" value="RAZ73467.1"/>
    <property type="molecule type" value="Genomic_DNA"/>
</dbReference>
<evidence type="ECO:0000313" key="2">
    <source>
        <dbReference type="Proteomes" id="UP000251002"/>
    </source>
</evidence>
<dbReference type="RefSeq" id="WP_112224864.1">
    <property type="nucleotide sequence ID" value="NZ_QLZR01000010.1"/>
</dbReference>
<gene>
    <name evidence="1" type="ORF">DP120_17190</name>
</gene>
<dbReference type="AlphaFoldDB" id="A0A365KK08"/>
<protein>
    <submittedName>
        <fullName evidence="1">Uncharacterized protein</fullName>
    </submittedName>
</protein>
<keyword evidence="2" id="KW-1185">Reference proteome</keyword>
<reference evidence="1 2" key="1">
    <citation type="submission" date="2018-06" db="EMBL/GenBank/DDBJ databases">
        <title>The draft genome sequences of strains SCU63 and S1.</title>
        <authorList>
            <person name="Gan L."/>
        </authorList>
    </citation>
    <scope>NUCLEOTIDE SEQUENCE [LARGE SCALE GENOMIC DNA]</scope>
    <source>
        <strain evidence="1 2">SCU63</strain>
    </source>
</reference>
<organism evidence="1 2">
    <name type="scientific">Planococcus halotolerans</name>
    <dbReference type="NCBI Taxonomy" id="2233542"/>
    <lineage>
        <taxon>Bacteria</taxon>
        <taxon>Bacillati</taxon>
        <taxon>Bacillota</taxon>
        <taxon>Bacilli</taxon>
        <taxon>Bacillales</taxon>
        <taxon>Caryophanaceae</taxon>
        <taxon>Planococcus</taxon>
    </lineage>
</organism>
<accession>A0A365KK08</accession>
<evidence type="ECO:0000313" key="1">
    <source>
        <dbReference type="EMBL" id="RAZ73467.1"/>
    </source>
</evidence>